<comment type="caution">
    <text evidence="2">The sequence shown here is derived from an EMBL/GenBank/DDBJ whole genome shotgun (WGS) entry which is preliminary data.</text>
</comment>
<sequence>MEPINSPIIPEVNPIPSPAPIQLTPQDKRTQQMNTYIQTAGSVLQTILSGISRVVQEIVGLILRR</sequence>
<dbReference type="STRING" id="1798401.A2363_01070"/>
<dbReference type="AlphaFoldDB" id="A0A1F6BDR8"/>
<dbReference type="Proteomes" id="UP000176186">
    <property type="component" value="Unassembled WGS sequence"/>
</dbReference>
<dbReference type="EMBL" id="MFKE01000018">
    <property type="protein sequence ID" value="OGG35084.1"/>
    <property type="molecule type" value="Genomic_DNA"/>
</dbReference>
<evidence type="ECO:0000313" key="3">
    <source>
        <dbReference type="Proteomes" id="UP000176186"/>
    </source>
</evidence>
<reference evidence="2 3" key="1">
    <citation type="journal article" date="2016" name="Nat. Commun.">
        <title>Thousands of microbial genomes shed light on interconnected biogeochemical processes in an aquifer system.</title>
        <authorList>
            <person name="Anantharaman K."/>
            <person name="Brown C.T."/>
            <person name="Hug L.A."/>
            <person name="Sharon I."/>
            <person name="Castelle C.J."/>
            <person name="Probst A.J."/>
            <person name="Thomas B.C."/>
            <person name="Singh A."/>
            <person name="Wilkins M.J."/>
            <person name="Karaoz U."/>
            <person name="Brodie E.L."/>
            <person name="Williams K.H."/>
            <person name="Hubbard S.S."/>
            <person name="Banfield J.F."/>
        </authorList>
    </citation>
    <scope>NUCLEOTIDE SEQUENCE [LARGE SCALE GENOMIC DNA]</scope>
</reference>
<evidence type="ECO:0000256" key="1">
    <source>
        <dbReference type="SAM" id="MobiDB-lite"/>
    </source>
</evidence>
<evidence type="ECO:0000313" key="2">
    <source>
        <dbReference type="EMBL" id="OGG35084.1"/>
    </source>
</evidence>
<organism evidence="2 3">
    <name type="scientific">Candidatus Gottesmanbacteria bacterium RIFOXYB1_FULL_47_11</name>
    <dbReference type="NCBI Taxonomy" id="1798401"/>
    <lineage>
        <taxon>Bacteria</taxon>
        <taxon>Candidatus Gottesmaniibacteriota</taxon>
    </lineage>
</organism>
<feature type="region of interest" description="Disordered" evidence="1">
    <location>
        <begin position="1"/>
        <end position="28"/>
    </location>
</feature>
<proteinExistence type="predicted"/>
<gene>
    <name evidence="2" type="ORF">A2363_01070</name>
</gene>
<protein>
    <submittedName>
        <fullName evidence="2">Uncharacterized protein</fullName>
    </submittedName>
</protein>
<accession>A0A1F6BDR8</accession>
<name>A0A1F6BDR8_9BACT</name>